<feature type="compositionally biased region" description="Low complexity" evidence="1">
    <location>
        <begin position="231"/>
        <end position="247"/>
    </location>
</feature>
<evidence type="ECO:0000256" key="1">
    <source>
        <dbReference type="SAM" id="MobiDB-lite"/>
    </source>
</evidence>
<feature type="region of interest" description="Disordered" evidence="1">
    <location>
        <begin position="147"/>
        <end position="262"/>
    </location>
</feature>
<dbReference type="RefSeq" id="WP_272104381.1">
    <property type="nucleotide sequence ID" value="NZ_JAQNDK010000007.1"/>
</dbReference>
<evidence type="ECO:0008006" key="4">
    <source>
        <dbReference type="Google" id="ProtNLM"/>
    </source>
</evidence>
<feature type="region of interest" description="Disordered" evidence="1">
    <location>
        <begin position="394"/>
        <end position="455"/>
    </location>
</feature>
<feature type="region of interest" description="Disordered" evidence="1">
    <location>
        <begin position="87"/>
        <end position="108"/>
    </location>
</feature>
<comment type="caution">
    <text evidence="2">The sequence shown here is derived from an EMBL/GenBank/DDBJ whole genome shotgun (WGS) entry which is preliminary data.</text>
</comment>
<evidence type="ECO:0000313" key="3">
    <source>
        <dbReference type="Proteomes" id="UP001217485"/>
    </source>
</evidence>
<name>A0ABT5CJ31_9BACT</name>
<feature type="compositionally biased region" description="Acidic residues" evidence="1">
    <location>
        <begin position="166"/>
        <end position="193"/>
    </location>
</feature>
<reference evidence="2 3" key="1">
    <citation type="submission" date="2023-01" db="EMBL/GenBank/DDBJ databases">
        <title>Minimal conservation of predation-associated metabolite biosynthetic gene clusters underscores biosynthetic potential of Myxococcota including descriptions for ten novel species: Archangium lansinium sp. nov., Myxococcus landrumus sp. nov., Nannocystis bai.</title>
        <authorList>
            <person name="Ahearne A."/>
            <person name="Stevens C."/>
            <person name="Dowd S."/>
        </authorList>
    </citation>
    <scope>NUCLEOTIDE SEQUENCE [LARGE SCALE GENOMIC DNA]</scope>
    <source>
        <strain evidence="2 3">WIWO2</strain>
    </source>
</reference>
<proteinExistence type="predicted"/>
<dbReference type="Proteomes" id="UP001217485">
    <property type="component" value="Unassembled WGS sequence"/>
</dbReference>
<sequence length="704" mass="72045">MVASAAMERRELDGLTREELIARAEGLGVPRPRLLTKVELIDEIVARTAQSEPERARLRGFLGRARDLLSRVVERGLHMPETARALRGEAPPEQWPPPPPPPPPRSTTTLAEIYASQGHTDRAIAVLDEILARAPEDEDARRLRERLIESAPRGQGAGAEAPGVDADAEDAEDADAEDADAEDADADAEDADADAAAKDADSAAAEASPAPFARDDGATEPRGAAIASEHQGQPGPVAGAPGDVPVQLPRDPSPAGVEAPASPVAPGVALGLAAALRDERAELPARYDVDEIVGIAVDHETIYLYWEVRPRTLARARARRPEGQLAIRVVAVMPSWERPVVEQRDLAIDALFGDMFVRDIPSGANLRMCTGWLAGEVFEPFAVGLEVAVPRALPVSPRPPSEEPPASVPALTGETSEERPASVPALTGETSEERPASASELTGEIPPGSPSASMNVAERDIEGDVGDAASPALDAIAAGTASLSIPGARGEHGEPVAVPGASGGSVTTALRASSAQVASDDAEVEAAAAAVVTSSDVEPAAPAATSDVAAEAVRAAAPRGLEAVAPGRSATLVAEPTLPLPDQAPARFASGTAPTAEAIAQAVAATRGAASEGPARFPSGTAPTPEAIAQAVAATRGGSSELLRGSGGSAGPHASEALRRTSAERGLSPGSGPRLGADRGRSLGGGAELWRSFATRARPPSRGR</sequence>
<protein>
    <recommendedName>
        <fullName evidence="4">Rho termination factor N-terminal domain-containing protein</fullName>
    </recommendedName>
</protein>
<keyword evidence="3" id="KW-1185">Reference proteome</keyword>
<dbReference type="Pfam" id="PF13428">
    <property type="entry name" value="TPR_14"/>
    <property type="match status" value="1"/>
</dbReference>
<feature type="region of interest" description="Disordered" evidence="1">
    <location>
        <begin position="604"/>
        <end position="704"/>
    </location>
</feature>
<evidence type="ECO:0000313" key="2">
    <source>
        <dbReference type="EMBL" id="MDC0685855.1"/>
    </source>
</evidence>
<feature type="compositionally biased region" description="Pro residues" evidence="1">
    <location>
        <begin position="93"/>
        <end position="105"/>
    </location>
</feature>
<gene>
    <name evidence="2" type="ORF">POL72_49585</name>
</gene>
<accession>A0ABT5CJ31</accession>
<feature type="compositionally biased region" description="Pro residues" evidence="1">
    <location>
        <begin position="396"/>
        <end position="407"/>
    </location>
</feature>
<organism evidence="2 3">
    <name type="scientific">Sorangium atrum</name>
    <dbReference type="NCBI Taxonomy" id="2995308"/>
    <lineage>
        <taxon>Bacteria</taxon>
        <taxon>Pseudomonadati</taxon>
        <taxon>Myxococcota</taxon>
        <taxon>Polyangia</taxon>
        <taxon>Polyangiales</taxon>
        <taxon>Polyangiaceae</taxon>
        <taxon>Sorangium</taxon>
    </lineage>
</organism>
<dbReference type="EMBL" id="JAQNDK010000007">
    <property type="protein sequence ID" value="MDC0685855.1"/>
    <property type="molecule type" value="Genomic_DNA"/>
</dbReference>